<comment type="subcellular location">
    <subcellularLocation>
        <location evidence="1">Secreted</location>
    </subcellularLocation>
</comment>
<dbReference type="PANTHER" id="PTHR12338">
    <property type="entry name" value="AUTOTRANSPORTER"/>
    <property type="match status" value="1"/>
</dbReference>
<accession>A0A1H3VFU7</accession>
<dbReference type="Gene3D" id="3.10.100.10">
    <property type="entry name" value="Mannose-Binding Protein A, subunit A"/>
    <property type="match status" value="1"/>
</dbReference>
<evidence type="ECO:0000256" key="3">
    <source>
        <dbReference type="ARBA" id="ARBA00022729"/>
    </source>
</evidence>
<dbReference type="GO" id="GO:0005576">
    <property type="term" value="C:extracellular region"/>
    <property type="evidence" value="ECO:0007669"/>
    <property type="project" value="UniProtKB-SubCell"/>
</dbReference>
<evidence type="ECO:0000259" key="4">
    <source>
        <dbReference type="SMART" id="SM00912"/>
    </source>
</evidence>
<dbReference type="EMBL" id="FNQG01000002">
    <property type="protein sequence ID" value="SDZ73012.1"/>
    <property type="molecule type" value="Genomic_DNA"/>
</dbReference>
<evidence type="ECO:0000256" key="1">
    <source>
        <dbReference type="ARBA" id="ARBA00004613"/>
    </source>
</evidence>
<evidence type="ECO:0000256" key="2">
    <source>
        <dbReference type="ARBA" id="ARBA00022525"/>
    </source>
</evidence>
<dbReference type="InterPro" id="IPR008638">
    <property type="entry name" value="FhaB/CdiA-like_TPS"/>
</dbReference>
<dbReference type="SUPFAM" id="SSF51126">
    <property type="entry name" value="Pectin lyase-like"/>
    <property type="match status" value="1"/>
</dbReference>
<dbReference type="Gene3D" id="2.160.20.10">
    <property type="entry name" value="Single-stranded right-handed beta-helix, Pectin lyase-like"/>
    <property type="match status" value="1"/>
</dbReference>
<keyword evidence="3" id="KW-0732">Signal</keyword>
<dbReference type="Pfam" id="PF05860">
    <property type="entry name" value="TPS"/>
    <property type="match status" value="1"/>
</dbReference>
<name>A0A1H3VFU7_SELRU</name>
<proteinExistence type="predicted"/>
<dbReference type="InterPro" id="IPR016186">
    <property type="entry name" value="C-type_lectin-like/link_sf"/>
</dbReference>
<gene>
    <name evidence="5" type="ORF">SAMN05660648_00104</name>
</gene>
<keyword evidence="2" id="KW-0964">Secreted</keyword>
<dbReference type="InterPro" id="IPR050909">
    <property type="entry name" value="Bact_Autotransporter_VF"/>
</dbReference>
<dbReference type="InterPro" id="IPR012334">
    <property type="entry name" value="Pectin_lyas_fold"/>
</dbReference>
<dbReference type="Proteomes" id="UP000183469">
    <property type="component" value="Unassembled WGS sequence"/>
</dbReference>
<dbReference type="SMART" id="SM00912">
    <property type="entry name" value="Haemagg_act"/>
    <property type="match status" value="1"/>
</dbReference>
<sequence>MGLTMTTFSWGSVEAMPTEGQVRSGDAEIKTSGQTMEIDQKTPRVALDWSTFDIAKGETVRFNQRPTDIALNRILGNKASEIYGNLQAGGTVFLLNPQGILFGQGAQVDVGNLIASTAQVNDSFMTGFSAGGDVSLNLGEASKGKVINAGDIKAQGGLVALHAANVENTGSIKNDGGKVSLSAVKNLELAIDTAGKINFETSGETANAHTLNAGTIQADGGYVVMTAKSAGDMLSEVVNNTGIIEAKTASINDKGEILLDGGDHGTVNVGGTLDASGLSEGQSGGTVRIVGENTSVKDGTKLTASGDKDGGLVETSGDVLDVSTKADIEAQGRTGKAGEWLLDPVEVVIADSNDYGYEPVEETYDGNNSSFVGENNTAELKRSYINADYISWRLSNGTSVTIQAEDKNTEIKDKIYSAGNSNITVNAPIYKIDLGSEYKTGDNAERFNRIKGMGALEKKSDDATLQLVAQRNITINSDITSLNGGLNIILHADADNDKKGMVAIKSNISTNGGYLKAGCGETIETGNTGVYFGDAETYKGNDLTISTKGGSVELYGDVALGLKNKKLVIDTSNGNFKGNVYIGGNVDTANSYHFYANDSVPPREEIGGTHLPIVTKDIEKKLGNLVKNYYTNYLQSYVWKKFDDLTTAEYDEVKNRCFINKKLPTKSEEIKNKVKEYYNSYVKLGDINETCDSTTKNVDNLTEAEYHQLVEHLLINRTNDKTDSRESILNGWDNARKAALVNNNAGVAKDGKEVGATYLATITTELENWMVSSLLEGNKYEALIGGKANSVGKREGKNRTFRWETGPEGQELQEDNTQGAIFFTSTDKGQGKIEKNMYAGWSHDSDKYGEYSLNEPNNDNDLAEPYVALQWRGDSGWTDVTDYGKLVVGFIQETNSEHSGLSIKSNSGNVTIGGNVGKSAALSDLTIETNGEVKIGGGKNINGDKDSEGNPTSNFSGLVYTDNDVNITGNGGVNVGGRITSTNGEVKITSLGNINTNGITAKDKVQLVTSGKNNVITMNDSIETKSTAKDAVIIDAHDGKFSNANNKEITTGTGGRWKIYSYSPTEDVFGTTLNSNTYALWGRDDSQKYAYEVFADDNDVTAGRYIFSFKPVITLTADDVNKVYGNSISSVGWKSLSIMQWANMPFVQDTIQKEDVKAVSDGFAAKANVKAGGYDIGAAGFEQTAAGQHGYRLETYGKVNVTPRPLDVAVEFTGTYGSKQYTDKVVTVKNLVAGDKVTDVDYTLADSYTSRIGAGAVTRDVGVYENAVQAKSVTFADAEDADNYTITYNNAKLTIKPKEVVLDLTGTGINLDKSNIQVNGAGYAGQLVNGDTLASAPVVTYGIGSRQLGAAYGIDLFVDGVKVNSGDVAGNYRFNYTGVYKLLNVEPPQLDFISTSPRRGTASYDTNTAVPASSVEKVLGLTTAKLPVMKEVNSNITRYGTYQLTVEPDKVTLVQADKNIPVPVNGIHDQYREYTKNLTTNRGAADFRLSYDGCILAIHPAGQAAEKMLEAGDAAHNVDVVSQALHTAFSEMGLELQDIDAVYVCFE</sequence>
<reference evidence="5" key="1">
    <citation type="submission" date="2016-10" db="EMBL/GenBank/DDBJ databases">
        <authorList>
            <person name="de Groot N.N."/>
        </authorList>
    </citation>
    <scope>NUCLEOTIDE SEQUENCE [LARGE SCALE GENOMIC DNA]</scope>
    <source>
        <strain evidence="5">DSM 2872</strain>
    </source>
</reference>
<evidence type="ECO:0000313" key="5">
    <source>
        <dbReference type="EMBL" id="SDZ73012.1"/>
    </source>
</evidence>
<organism evidence="5">
    <name type="scientific">Selenomonas ruminantium</name>
    <dbReference type="NCBI Taxonomy" id="971"/>
    <lineage>
        <taxon>Bacteria</taxon>
        <taxon>Bacillati</taxon>
        <taxon>Bacillota</taxon>
        <taxon>Negativicutes</taxon>
        <taxon>Selenomonadales</taxon>
        <taxon>Selenomonadaceae</taxon>
        <taxon>Selenomonas</taxon>
    </lineage>
</organism>
<dbReference type="NCBIfam" id="TIGR01901">
    <property type="entry name" value="adhes_NPXG"/>
    <property type="match status" value="1"/>
</dbReference>
<feature type="domain" description="Filamentous haemagglutinin FhaB/tRNA nuclease CdiA-like TPS" evidence="4">
    <location>
        <begin position="13"/>
        <end position="124"/>
    </location>
</feature>
<dbReference type="PANTHER" id="PTHR12338:SF8">
    <property type="entry name" value="HEME_HEMOPEXIN-BINDING PROTEIN"/>
    <property type="match status" value="1"/>
</dbReference>
<dbReference type="InterPro" id="IPR011050">
    <property type="entry name" value="Pectin_lyase_fold/virulence"/>
</dbReference>
<protein>
    <submittedName>
        <fullName evidence="5">Filamentous hemagglutinin family N-terminal domain-containing protein</fullName>
    </submittedName>
</protein>